<dbReference type="GO" id="GO:0005829">
    <property type="term" value="C:cytosol"/>
    <property type="evidence" value="ECO:0007669"/>
    <property type="project" value="TreeGrafter"/>
</dbReference>
<name>A0A382S7J5_9ZZZZ</name>
<dbReference type="PANTHER" id="PTHR43369">
    <property type="entry name" value="PHOSPHORIBOSYLGLYCINAMIDE FORMYLTRANSFERASE"/>
    <property type="match status" value="1"/>
</dbReference>
<dbReference type="EC" id="2.1.2.2" evidence="2"/>
<evidence type="ECO:0000259" key="5">
    <source>
        <dbReference type="Pfam" id="PF00551"/>
    </source>
</evidence>
<gene>
    <name evidence="6" type="ORF">METZ01_LOCUS358249</name>
</gene>
<keyword evidence="4" id="KW-0658">Purine biosynthesis</keyword>
<dbReference type="Pfam" id="PF00551">
    <property type="entry name" value="Formyl_trans_N"/>
    <property type="match status" value="1"/>
</dbReference>
<dbReference type="SUPFAM" id="SSF53328">
    <property type="entry name" value="Formyltransferase"/>
    <property type="match status" value="1"/>
</dbReference>
<dbReference type="GO" id="GO:0006189">
    <property type="term" value="P:'de novo' IMP biosynthetic process"/>
    <property type="evidence" value="ECO:0007669"/>
    <property type="project" value="TreeGrafter"/>
</dbReference>
<proteinExistence type="predicted"/>
<reference evidence="6" key="1">
    <citation type="submission" date="2018-05" db="EMBL/GenBank/DDBJ databases">
        <authorList>
            <person name="Lanie J.A."/>
            <person name="Ng W.-L."/>
            <person name="Kazmierczak K.M."/>
            <person name="Andrzejewski T.M."/>
            <person name="Davidsen T.M."/>
            <person name="Wayne K.J."/>
            <person name="Tettelin H."/>
            <person name="Glass J.I."/>
            <person name="Rusch D."/>
            <person name="Podicherti R."/>
            <person name="Tsui H.-C.T."/>
            <person name="Winkler M.E."/>
        </authorList>
    </citation>
    <scope>NUCLEOTIDE SEQUENCE</scope>
</reference>
<dbReference type="GO" id="GO:0004644">
    <property type="term" value="F:phosphoribosylglycinamide formyltransferase activity"/>
    <property type="evidence" value="ECO:0007669"/>
    <property type="project" value="UniProtKB-EC"/>
</dbReference>
<accession>A0A382S7J5</accession>
<evidence type="ECO:0000256" key="2">
    <source>
        <dbReference type="ARBA" id="ARBA00012254"/>
    </source>
</evidence>
<dbReference type="InterPro" id="IPR002376">
    <property type="entry name" value="Formyl_transf_N"/>
</dbReference>
<protein>
    <recommendedName>
        <fullName evidence="2">phosphoribosylglycinamide formyltransferase 1</fullName>
        <ecNumber evidence="2">2.1.2.2</ecNumber>
    </recommendedName>
</protein>
<dbReference type="AlphaFoldDB" id="A0A382S7J5"/>
<comment type="pathway">
    <text evidence="1">Purine metabolism; IMP biosynthesis via de novo pathway; N(2)-formyl-N(1)-(5-phospho-D-ribosyl)glycinamide from N(1)-(5-phospho-D-ribosyl)glycinamide (10-formyl THF route): step 1/1.</text>
</comment>
<evidence type="ECO:0000313" key="6">
    <source>
        <dbReference type="EMBL" id="SVD05395.1"/>
    </source>
</evidence>
<sequence>MKTVFLANNSGSAKFIANRLHEKGLLDATIIEEASAKTKTKVFREVKSISWGKIPEKTLDLCSIWIYSKLAKRYIEKHLLKPNNIKTFPKGIALHRVKNASGLQCLSILKSLAPELIIVFGTSILKPKVLSIARRYTLNIHGGIVPKYRNVHSDFWAVSKKDFKNIGTSIIHLDPGIDTGDIAIQGLVEINSKDTIFSIKKKNIELSLQLITQAIEMVKAENLPKIQQKKLVNSFYKTPGFIDFFRLFTSKYNNTEHFS</sequence>
<dbReference type="EMBL" id="UINC01126727">
    <property type="protein sequence ID" value="SVD05395.1"/>
    <property type="molecule type" value="Genomic_DNA"/>
</dbReference>
<keyword evidence="3" id="KW-0808">Transferase</keyword>
<evidence type="ECO:0000256" key="1">
    <source>
        <dbReference type="ARBA" id="ARBA00005054"/>
    </source>
</evidence>
<dbReference type="InterPro" id="IPR036477">
    <property type="entry name" value="Formyl_transf_N_sf"/>
</dbReference>
<dbReference type="Gene3D" id="3.40.50.170">
    <property type="entry name" value="Formyl transferase, N-terminal domain"/>
    <property type="match status" value="1"/>
</dbReference>
<evidence type="ECO:0000256" key="3">
    <source>
        <dbReference type="ARBA" id="ARBA00022679"/>
    </source>
</evidence>
<organism evidence="6">
    <name type="scientific">marine metagenome</name>
    <dbReference type="NCBI Taxonomy" id="408172"/>
    <lineage>
        <taxon>unclassified sequences</taxon>
        <taxon>metagenomes</taxon>
        <taxon>ecological metagenomes</taxon>
    </lineage>
</organism>
<evidence type="ECO:0000256" key="4">
    <source>
        <dbReference type="ARBA" id="ARBA00022755"/>
    </source>
</evidence>
<dbReference type="PANTHER" id="PTHR43369:SF2">
    <property type="entry name" value="PHOSPHORIBOSYLGLYCINAMIDE FORMYLTRANSFERASE"/>
    <property type="match status" value="1"/>
</dbReference>
<feature type="domain" description="Formyl transferase N-terminal" evidence="5">
    <location>
        <begin position="105"/>
        <end position="214"/>
    </location>
</feature>
<dbReference type="CDD" id="cd08653">
    <property type="entry name" value="FMT_core_like_3"/>
    <property type="match status" value="1"/>
</dbReference>